<dbReference type="PANTHER" id="PTHR30290">
    <property type="entry name" value="PERIPLASMIC BINDING COMPONENT OF ABC TRANSPORTER"/>
    <property type="match status" value="1"/>
</dbReference>
<sequence length="593" mass="65944">MATLTDWTVGLTRRRLLWALGGLSIAAIGGCGRSGSTGGGGRSQLVTSILSEPKTFNYAINEESPNIFGITYEGLVEEDPETGKVEPALAAGWEMSENGQRIVVTLRSGLRWSDGAPLTADDVSFTFNEVFFNEAIPTGIRDVLRVGQSNALPQVKMLGPLQVEFSVPEPFAPFLRSLGVGILPAHRLRPTLKTKGTDGRPQFLTTWGVDTPPSQIVGNGPYRLKEYVTSQRLVFERNPHYWRKGPNNAPQPYIEEWVWQIVESQDTSLLQFRSGGLDSISVTADYFSLLKREEQRGNFTIHNAGPTLTTSFICFNLNKGQRDGKPLVDPIKSAWFNDLRFRQAVAHGIDRQTMIDSIFRGLGQLQHSPIASQSPYYLSPEQGLLTYGFNPERSRQLLTEAGFQNRNGELFDAASNRVRFTLITNAGNKIREAMGAQIAQDLAKLGMKVDLQPIAFGSLVSKLSDSLDWECHLLGFTGGVEPHGGSNVWRVTGRLHAFNQTPDPGKQLVGQEFAPWELEIDRLYAQASQELDETKRRALYARTQQLTQQYLPFIHLITPYSLVAVRNTIQGLKVNALGGAFWNIHELRLDRED</sequence>
<dbReference type="RefSeq" id="WP_393012480.1">
    <property type="nucleotide sequence ID" value="NZ_JAZAQF010000057.1"/>
</dbReference>
<dbReference type="Pfam" id="PF00496">
    <property type="entry name" value="SBP_bac_5"/>
    <property type="match status" value="1"/>
</dbReference>
<dbReference type="CDD" id="cd08500">
    <property type="entry name" value="PBP2_NikA_DppA_OppA_like_4"/>
    <property type="match status" value="1"/>
</dbReference>
<organism evidence="5 6">
    <name type="scientific">Limnothrix redekei LRLZ20PSL1</name>
    <dbReference type="NCBI Taxonomy" id="3112953"/>
    <lineage>
        <taxon>Bacteria</taxon>
        <taxon>Bacillati</taxon>
        <taxon>Cyanobacteriota</taxon>
        <taxon>Cyanophyceae</taxon>
        <taxon>Pseudanabaenales</taxon>
        <taxon>Pseudanabaenaceae</taxon>
        <taxon>Limnothrix</taxon>
    </lineage>
</organism>
<dbReference type="PANTHER" id="PTHR30290:SF9">
    <property type="entry name" value="OLIGOPEPTIDE-BINDING PROTEIN APPA"/>
    <property type="match status" value="1"/>
</dbReference>
<evidence type="ECO:0000313" key="6">
    <source>
        <dbReference type="Proteomes" id="UP001604335"/>
    </source>
</evidence>
<accession>A0ABW7C9L6</accession>
<dbReference type="Gene3D" id="3.40.190.10">
    <property type="entry name" value="Periplasmic binding protein-like II"/>
    <property type="match status" value="1"/>
</dbReference>
<comment type="caution">
    <text evidence="5">The sequence shown here is derived from an EMBL/GenBank/DDBJ whole genome shotgun (WGS) entry which is preliminary data.</text>
</comment>
<protein>
    <submittedName>
        <fullName evidence="5">ABC transporter substrate-binding protein</fullName>
    </submittedName>
</protein>
<keyword evidence="2" id="KW-0813">Transport</keyword>
<evidence type="ECO:0000313" key="5">
    <source>
        <dbReference type="EMBL" id="MFG3817860.1"/>
    </source>
</evidence>
<keyword evidence="6" id="KW-1185">Reference proteome</keyword>
<dbReference type="Gene3D" id="3.90.76.10">
    <property type="entry name" value="Dipeptide-binding Protein, Domain 1"/>
    <property type="match status" value="1"/>
</dbReference>
<dbReference type="Proteomes" id="UP001604335">
    <property type="component" value="Unassembled WGS sequence"/>
</dbReference>
<evidence type="ECO:0000256" key="2">
    <source>
        <dbReference type="ARBA" id="ARBA00022448"/>
    </source>
</evidence>
<dbReference type="InterPro" id="IPR030678">
    <property type="entry name" value="Peptide/Ni-bd"/>
</dbReference>
<feature type="domain" description="Solute-binding protein family 5" evidence="4">
    <location>
        <begin position="84"/>
        <end position="479"/>
    </location>
</feature>
<proteinExistence type="inferred from homology"/>
<reference evidence="6" key="1">
    <citation type="journal article" date="2024" name="Algal Res.">
        <title>Biochemical, toxicological and genomic investigation of a high-biomass producing Limnothrix strain isolated from Italian shallow drinking water reservoir.</title>
        <authorList>
            <person name="Simonazzi M."/>
            <person name="Shishido T.K."/>
            <person name="Delbaje E."/>
            <person name="Wahlsten M."/>
            <person name="Fewer D.P."/>
            <person name="Sivonen K."/>
            <person name="Pezzolesi L."/>
            <person name="Pistocchi R."/>
        </authorList>
    </citation>
    <scope>NUCLEOTIDE SEQUENCE [LARGE SCALE GENOMIC DNA]</scope>
    <source>
        <strain evidence="6">LRLZ20PSL1</strain>
    </source>
</reference>
<dbReference type="PIRSF" id="PIRSF002741">
    <property type="entry name" value="MppA"/>
    <property type="match status" value="1"/>
</dbReference>
<evidence type="ECO:0000256" key="3">
    <source>
        <dbReference type="ARBA" id="ARBA00022729"/>
    </source>
</evidence>
<keyword evidence="3" id="KW-0732">Signal</keyword>
<dbReference type="Gene3D" id="3.10.105.10">
    <property type="entry name" value="Dipeptide-binding Protein, Domain 3"/>
    <property type="match status" value="1"/>
</dbReference>
<evidence type="ECO:0000259" key="4">
    <source>
        <dbReference type="Pfam" id="PF00496"/>
    </source>
</evidence>
<comment type="similarity">
    <text evidence="1">Belongs to the bacterial solute-binding protein 5 family.</text>
</comment>
<name>A0ABW7C9L6_9CYAN</name>
<dbReference type="InterPro" id="IPR000914">
    <property type="entry name" value="SBP_5_dom"/>
</dbReference>
<dbReference type="EMBL" id="JAZAQF010000057">
    <property type="protein sequence ID" value="MFG3817860.1"/>
    <property type="molecule type" value="Genomic_DNA"/>
</dbReference>
<evidence type="ECO:0000256" key="1">
    <source>
        <dbReference type="ARBA" id="ARBA00005695"/>
    </source>
</evidence>
<gene>
    <name evidence="5" type="ORF">VPK24_09450</name>
</gene>
<dbReference type="InterPro" id="IPR039424">
    <property type="entry name" value="SBP_5"/>
</dbReference>
<dbReference type="SUPFAM" id="SSF53850">
    <property type="entry name" value="Periplasmic binding protein-like II"/>
    <property type="match status" value="1"/>
</dbReference>